<evidence type="ECO:0000313" key="1">
    <source>
        <dbReference type="EMBL" id="KAF0729187.1"/>
    </source>
</evidence>
<sequence>MQATPLCMFQGCQNAATYYAKCDVHKHRTKCTTPSCENQTYARNRCVKHGGKPKCLYNGCDANVRSQGLCCRHGPGNVKSICQVDGCVKVAHARHRCVRHGGGLQCKVEGCNAHARSRGVCGRHRLDNHQSAILDKVESLSDLVGLVDIGDCDSDLPFGNIISDIELADKDKEILDRVLAPI</sequence>
<keyword evidence="2" id="KW-1185">Reference proteome</keyword>
<comment type="caution">
    <text evidence="1">The sequence shown here is derived from an EMBL/GenBank/DDBJ whole genome shotgun (WGS) entry which is preliminary data.</text>
</comment>
<dbReference type="PANTHER" id="PTHR31827:SF1">
    <property type="entry name" value="EMB|CAB89363.1"/>
    <property type="match status" value="1"/>
</dbReference>
<name>A0A6G0WPB0_9STRA</name>
<evidence type="ECO:0000313" key="2">
    <source>
        <dbReference type="Proteomes" id="UP000481153"/>
    </source>
</evidence>
<dbReference type="Proteomes" id="UP000481153">
    <property type="component" value="Unassembled WGS sequence"/>
</dbReference>
<dbReference type="EMBL" id="VJMJ01000167">
    <property type="protein sequence ID" value="KAF0729187.1"/>
    <property type="molecule type" value="Genomic_DNA"/>
</dbReference>
<accession>A0A6G0WPB0</accession>
<dbReference type="VEuPathDB" id="FungiDB:AeMF1_007606"/>
<dbReference type="AlphaFoldDB" id="A0A6G0WPB0"/>
<protein>
    <submittedName>
        <fullName evidence="1">Uncharacterized protein</fullName>
    </submittedName>
</protein>
<reference evidence="1 2" key="1">
    <citation type="submission" date="2019-07" db="EMBL/GenBank/DDBJ databases">
        <title>Genomics analysis of Aphanomyces spp. identifies a new class of oomycete effector associated with host adaptation.</title>
        <authorList>
            <person name="Gaulin E."/>
        </authorList>
    </citation>
    <scope>NUCLEOTIDE SEQUENCE [LARGE SCALE GENOMIC DNA]</scope>
    <source>
        <strain evidence="1 2">ATCC 201684</strain>
    </source>
</reference>
<proteinExistence type="predicted"/>
<dbReference type="PANTHER" id="PTHR31827">
    <property type="entry name" value="EMB|CAB89363.1"/>
    <property type="match status" value="1"/>
</dbReference>
<organism evidence="1 2">
    <name type="scientific">Aphanomyces euteiches</name>
    <dbReference type="NCBI Taxonomy" id="100861"/>
    <lineage>
        <taxon>Eukaryota</taxon>
        <taxon>Sar</taxon>
        <taxon>Stramenopiles</taxon>
        <taxon>Oomycota</taxon>
        <taxon>Saprolegniomycetes</taxon>
        <taxon>Saprolegniales</taxon>
        <taxon>Verrucalvaceae</taxon>
        <taxon>Aphanomyces</taxon>
    </lineage>
</organism>
<gene>
    <name evidence="1" type="ORF">Ae201684_013164</name>
</gene>